<organism evidence="1 2">
    <name type="scientific">Daphnia pulex</name>
    <name type="common">Water flea</name>
    <dbReference type="NCBI Taxonomy" id="6669"/>
    <lineage>
        <taxon>Eukaryota</taxon>
        <taxon>Metazoa</taxon>
        <taxon>Ecdysozoa</taxon>
        <taxon>Arthropoda</taxon>
        <taxon>Crustacea</taxon>
        <taxon>Branchiopoda</taxon>
        <taxon>Diplostraca</taxon>
        <taxon>Cladocera</taxon>
        <taxon>Anomopoda</taxon>
        <taxon>Daphniidae</taxon>
        <taxon>Daphnia</taxon>
    </lineage>
</organism>
<dbReference type="AlphaFoldDB" id="E9I3M7"/>
<dbReference type="OMA" id="HYAYGFY"/>
<evidence type="ECO:0000313" key="2">
    <source>
        <dbReference type="Proteomes" id="UP000000305"/>
    </source>
</evidence>
<dbReference type="HOGENOM" id="CLU_195672_0_0_1"/>
<feature type="non-terminal residue" evidence="1">
    <location>
        <position position="65"/>
    </location>
</feature>
<sequence length="65" mass="7217">SFAPIPKSEKRFARQHIYEPPPGFHLASPCSGIVHHLSGPNRYARTQTFCRNAWSVDDAGTGHLT</sequence>
<feature type="non-terminal residue" evidence="1">
    <location>
        <position position="1"/>
    </location>
</feature>
<proteinExistence type="predicted"/>
<keyword evidence="2" id="KW-1185">Reference proteome</keyword>
<dbReference type="eggNOG" id="ENOG502SADP">
    <property type="taxonomic scope" value="Eukaryota"/>
</dbReference>
<dbReference type="PhylomeDB" id="E9I3M7"/>
<name>E9I3M7_DAPPU</name>
<gene>
    <name evidence="1" type="ORF">DAPPUDRAFT_38512</name>
</gene>
<reference evidence="1 2" key="1">
    <citation type="journal article" date="2011" name="Science">
        <title>The ecoresponsive genome of Daphnia pulex.</title>
        <authorList>
            <person name="Colbourne J.K."/>
            <person name="Pfrender M.E."/>
            <person name="Gilbert D."/>
            <person name="Thomas W.K."/>
            <person name="Tucker A."/>
            <person name="Oakley T.H."/>
            <person name="Tokishita S."/>
            <person name="Aerts A."/>
            <person name="Arnold G.J."/>
            <person name="Basu M.K."/>
            <person name="Bauer D.J."/>
            <person name="Caceres C.E."/>
            <person name="Carmel L."/>
            <person name="Casola C."/>
            <person name="Choi J.H."/>
            <person name="Detter J.C."/>
            <person name="Dong Q."/>
            <person name="Dusheyko S."/>
            <person name="Eads B.D."/>
            <person name="Frohlich T."/>
            <person name="Geiler-Samerotte K.A."/>
            <person name="Gerlach D."/>
            <person name="Hatcher P."/>
            <person name="Jogdeo S."/>
            <person name="Krijgsveld J."/>
            <person name="Kriventseva E.V."/>
            <person name="Kultz D."/>
            <person name="Laforsch C."/>
            <person name="Lindquist E."/>
            <person name="Lopez J."/>
            <person name="Manak J.R."/>
            <person name="Muller J."/>
            <person name="Pangilinan J."/>
            <person name="Patwardhan R.P."/>
            <person name="Pitluck S."/>
            <person name="Pritham E.J."/>
            <person name="Rechtsteiner A."/>
            <person name="Rho M."/>
            <person name="Rogozin I.B."/>
            <person name="Sakarya O."/>
            <person name="Salamov A."/>
            <person name="Schaack S."/>
            <person name="Shapiro H."/>
            <person name="Shiga Y."/>
            <person name="Skalitzky C."/>
            <person name="Smith Z."/>
            <person name="Souvorov A."/>
            <person name="Sung W."/>
            <person name="Tang Z."/>
            <person name="Tsuchiya D."/>
            <person name="Tu H."/>
            <person name="Vos H."/>
            <person name="Wang M."/>
            <person name="Wolf Y.I."/>
            <person name="Yamagata H."/>
            <person name="Yamada T."/>
            <person name="Ye Y."/>
            <person name="Shaw J.R."/>
            <person name="Andrews J."/>
            <person name="Crease T.J."/>
            <person name="Tang H."/>
            <person name="Lucas S.M."/>
            <person name="Robertson H.M."/>
            <person name="Bork P."/>
            <person name="Koonin E.V."/>
            <person name="Zdobnov E.M."/>
            <person name="Grigoriev I.V."/>
            <person name="Lynch M."/>
            <person name="Boore J.L."/>
        </authorList>
    </citation>
    <scope>NUCLEOTIDE SEQUENCE [LARGE SCALE GENOMIC DNA]</scope>
</reference>
<dbReference type="OrthoDB" id="8300683at2759"/>
<dbReference type="Proteomes" id="UP000000305">
    <property type="component" value="Unassembled WGS sequence"/>
</dbReference>
<evidence type="ECO:0000313" key="1">
    <source>
        <dbReference type="EMBL" id="EFX61403.1"/>
    </source>
</evidence>
<accession>E9I3M7</accession>
<dbReference type="InParanoid" id="E9I3M7"/>
<protein>
    <submittedName>
        <fullName evidence="1">Uncharacterized protein</fullName>
    </submittedName>
</protein>
<dbReference type="EMBL" id="GL734634">
    <property type="protein sequence ID" value="EFX61403.1"/>
    <property type="molecule type" value="Genomic_DNA"/>
</dbReference>
<dbReference type="KEGG" id="dpx:DAPPUDRAFT_38512"/>